<reference evidence="2 3" key="1">
    <citation type="submission" date="2024-01" db="EMBL/GenBank/DDBJ databases">
        <title>A draft genome for the cacao thread blight pathogen Marasmiellus scandens.</title>
        <authorList>
            <person name="Baruah I.K."/>
            <person name="Leung J."/>
            <person name="Bukari Y."/>
            <person name="Amoako-Attah I."/>
            <person name="Meinhardt L.W."/>
            <person name="Bailey B.A."/>
            <person name="Cohen S.P."/>
        </authorList>
    </citation>
    <scope>NUCLEOTIDE SEQUENCE [LARGE SCALE GENOMIC DNA]</scope>
    <source>
        <strain evidence="2 3">GH-19</strain>
    </source>
</reference>
<name>A0ABR1K0E5_9AGAR</name>
<feature type="compositionally biased region" description="Basic residues" evidence="1">
    <location>
        <begin position="230"/>
        <end position="242"/>
    </location>
</feature>
<evidence type="ECO:0000313" key="2">
    <source>
        <dbReference type="EMBL" id="KAK7468543.1"/>
    </source>
</evidence>
<feature type="compositionally biased region" description="Polar residues" evidence="1">
    <location>
        <begin position="202"/>
        <end position="213"/>
    </location>
</feature>
<feature type="compositionally biased region" description="Low complexity" evidence="1">
    <location>
        <begin position="183"/>
        <end position="201"/>
    </location>
</feature>
<evidence type="ECO:0000313" key="3">
    <source>
        <dbReference type="Proteomes" id="UP001498398"/>
    </source>
</evidence>
<feature type="compositionally biased region" description="Low complexity" evidence="1">
    <location>
        <begin position="214"/>
        <end position="229"/>
    </location>
</feature>
<dbReference type="Proteomes" id="UP001498398">
    <property type="component" value="Unassembled WGS sequence"/>
</dbReference>
<feature type="region of interest" description="Disordered" evidence="1">
    <location>
        <begin position="165"/>
        <end position="242"/>
    </location>
</feature>
<comment type="caution">
    <text evidence="2">The sequence shown here is derived from an EMBL/GenBank/DDBJ whole genome shotgun (WGS) entry which is preliminary data.</text>
</comment>
<dbReference type="Pfam" id="PF14223">
    <property type="entry name" value="Retrotran_gag_2"/>
    <property type="match status" value="1"/>
</dbReference>
<protein>
    <submittedName>
        <fullName evidence="2">Uncharacterized protein</fullName>
    </submittedName>
</protein>
<keyword evidence="3" id="KW-1185">Reference proteome</keyword>
<evidence type="ECO:0000256" key="1">
    <source>
        <dbReference type="SAM" id="MobiDB-lite"/>
    </source>
</evidence>
<sequence length="242" mass="27656">MESYNKRVSEYTKINGKAHGLILSKVSMDIYQYVKDNAKDAWNKLKAKYGTPGINLIVQKLVNLLKFHIPNKSNPVLAVDKFKESYDNIYKKDVIEISELIHVVFALNALPNSWDSFKQQKMASDIKTLEFDQLRNAIADEYERRHFNDPNNQNTQQIAANEAKVSGIKHGSSIHSWRNQRDNSQTPGNNQNQGGFNTNSNANNKGKQCFQSAPPSQNTSNSNTQNKNQNKSKKPYKKWNKH</sequence>
<organism evidence="2 3">
    <name type="scientific">Marasmiellus scandens</name>
    <dbReference type="NCBI Taxonomy" id="2682957"/>
    <lineage>
        <taxon>Eukaryota</taxon>
        <taxon>Fungi</taxon>
        <taxon>Dikarya</taxon>
        <taxon>Basidiomycota</taxon>
        <taxon>Agaricomycotina</taxon>
        <taxon>Agaricomycetes</taxon>
        <taxon>Agaricomycetidae</taxon>
        <taxon>Agaricales</taxon>
        <taxon>Marasmiineae</taxon>
        <taxon>Omphalotaceae</taxon>
        <taxon>Marasmiellus</taxon>
    </lineage>
</organism>
<gene>
    <name evidence="2" type="ORF">VKT23_003048</name>
</gene>
<accession>A0ABR1K0E5</accession>
<proteinExistence type="predicted"/>
<dbReference type="EMBL" id="JBANRG010000003">
    <property type="protein sequence ID" value="KAK7468543.1"/>
    <property type="molecule type" value="Genomic_DNA"/>
</dbReference>